<feature type="compositionally biased region" description="Basic residues" evidence="3">
    <location>
        <begin position="284"/>
        <end position="295"/>
    </location>
</feature>
<dbReference type="NCBIfam" id="NF033516">
    <property type="entry name" value="transpos_IS3"/>
    <property type="match status" value="1"/>
</dbReference>
<evidence type="ECO:0000256" key="3">
    <source>
        <dbReference type="SAM" id="MobiDB-lite"/>
    </source>
</evidence>
<dbReference type="GO" id="GO:0004803">
    <property type="term" value="F:transposase activity"/>
    <property type="evidence" value="ECO:0007669"/>
    <property type="project" value="InterPro"/>
</dbReference>
<reference evidence="5 6" key="1">
    <citation type="submission" date="2018-06" db="EMBL/GenBank/DDBJ databases">
        <title>Bacteria isolated from soil of Wuhan.</title>
        <authorList>
            <person name="Wei X."/>
            <person name="Chunhua H."/>
        </authorList>
    </citation>
    <scope>NUCLEOTIDE SEQUENCE [LARGE SCALE GENOMIC DNA]</scope>
    <source>
        <strain evidence="6">xwS2</strain>
    </source>
</reference>
<sequence length="517" mass="59606">MPYYSPERRAALLKMLLPPLNLSMAEVSRREGVSEMSLSNWRKQLSSEGNAVSENKPLTENWSAETKFAVVLEAAGLSEIDFGEYCRRKGLYPEQITAWRQAFIAGQKSEKAQQKEDREQSRKDKKRIQELERELRRKDKALAETAALLVLRKKPQRLLGDRQRGQLTALPERQLLVTWLSEARVAGARKIRACQEVGLSLRTLQRWSETEAVQADARTTTVRPTPRNALSEVERQAIMSLCNSPAYAHLPPSQIVPRLADQQRYLASEATFYRVLRAAGQQQHRGRSQHPRRHAAPTTHAAKGPNQVWSWDITYLPSPVRGKYYYLYLIEDIYSRKAVGWEVYEEESGEKAAALLQRSVIGEQCLHESLVLHSDNGAPMKSLTLLSKMHDLGITPSRGRPRVSNDNPYSESLFRTLKYCPQWPTNGFASLDAARAWVRDFMRWYNHEHRHSRIRFVTPAERHRGQDQQILARRHELYEQAREKCPERWSGQTRNWEPIGTVLLNPDREQQVEKRAA</sequence>
<proteinExistence type="inferred from homology"/>
<dbReference type="PANTHER" id="PTHR46889:SF4">
    <property type="entry name" value="TRANSPOSASE INSO FOR INSERTION SEQUENCE ELEMENT IS911B-RELATED"/>
    <property type="match status" value="1"/>
</dbReference>
<dbReference type="PROSITE" id="PS50994">
    <property type="entry name" value="INTEGRASE"/>
    <property type="match status" value="1"/>
</dbReference>
<dbReference type="GO" id="GO:0006313">
    <property type="term" value="P:DNA transposition"/>
    <property type="evidence" value="ECO:0007669"/>
    <property type="project" value="InterPro"/>
</dbReference>
<dbReference type="Gene3D" id="3.30.420.10">
    <property type="entry name" value="Ribonuclease H-like superfamily/Ribonuclease H"/>
    <property type="match status" value="1"/>
</dbReference>
<feature type="region of interest" description="Disordered" evidence="3">
    <location>
        <begin position="280"/>
        <end position="302"/>
    </location>
</feature>
<dbReference type="InterPro" id="IPR009057">
    <property type="entry name" value="Homeodomain-like_sf"/>
</dbReference>
<dbReference type="InterPro" id="IPR048020">
    <property type="entry name" value="Transpos_IS3"/>
</dbReference>
<organism evidence="5 6">
    <name type="scientific">Pseudomonas alkylphenolica</name>
    <dbReference type="NCBI Taxonomy" id="237609"/>
    <lineage>
        <taxon>Bacteria</taxon>
        <taxon>Pseudomonadati</taxon>
        <taxon>Pseudomonadota</taxon>
        <taxon>Gammaproteobacteria</taxon>
        <taxon>Pseudomonadales</taxon>
        <taxon>Pseudomonadaceae</taxon>
        <taxon>Pseudomonas</taxon>
    </lineage>
</organism>
<evidence type="ECO:0000259" key="4">
    <source>
        <dbReference type="PROSITE" id="PS50994"/>
    </source>
</evidence>
<keyword evidence="2" id="KW-0175">Coiled coil</keyword>
<feature type="domain" description="Integrase catalytic" evidence="4">
    <location>
        <begin position="301"/>
        <end position="467"/>
    </location>
</feature>
<dbReference type="InterPro" id="IPR012337">
    <property type="entry name" value="RNaseH-like_sf"/>
</dbReference>
<dbReference type="GO" id="GO:0015074">
    <property type="term" value="P:DNA integration"/>
    <property type="evidence" value="ECO:0007669"/>
    <property type="project" value="InterPro"/>
</dbReference>
<dbReference type="GO" id="GO:0003677">
    <property type="term" value="F:DNA binding"/>
    <property type="evidence" value="ECO:0007669"/>
    <property type="project" value="InterPro"/>
</dbReference>
<dbReference type="SUPFAM" id="SSF46689">
    <property type="entry name" value="Homeodomain-like"/>
    <property type="match status" value="1"/>
</dbReference>
<dbReference type="OrthoDB" id="9813126at2"/>
<comment type="caution">
    <text evidence="5">The sequence shown here is derived from an EMBL/GenBank/DDBJ whole genome shotgun (WGS) entry which is preliminary data.</text>
</comment>
<dbReference type="InterPro" id="IPR036397">
    <property type="entry name" value="RNaseH_sf"/>
</dbReference>
<dbReference type="PANTHER" id="PTHR46889">
    <property type="entry name" value="TRANSPOSASE INSF FOR INSERTION SEQUENCE IS3B-RELATED"/>
    <property type="match status" value="1"/>
</dbReference>
<evidence type="ECO:0000256" key="2">
    <source>
        <dbReference type="SAM" id="Coils"/>
    </source>
</evidence>
<accession>A0A443ZW44</accession>
<name>A0A443ZW44_9PSED</name>
<dbReference type="AlphaFoldDB" id="A0A443ZW44"/>
<comment type="similarity">
    <text evidence="1">Belongs to the transposase 8 family.</text>
</comment>
<dbReference type="InterPro" id="IPR001584">
    <property type="entry name" value="Integrase_cat-core"/>
</dbReference>
<evidence type="ECO:0000313" key="5">
    <source>
        <dbReference type="EMBL" id="RWU25030.1"/>
    </source>
</evidence>
<gene>
    <name evidence="5" type="ORF">DM813_04670</name>
</gene>
<dbReference type="InterPro" id="IPR050900">
    <property type="entry name" value="Transposase_IS3/IS150/IS904"/>
</dbReference>
<dbReference type="RefSeq" id="WP_128322244.1">
    <property type="nucleotide sequence ID" value="NZ_QJRG01000034.1"/>
</dbReference>
<protein>
    <submittedName>
        <fullName evidence="5">IS3 family transposase</fullName>
    </submittedName>
</protein>
<evidence type="ECO:0000256" key="1">
    <source>
        <dbReference type="ARBA" id="ARBA00009964"/>
    </source>
</evidence>
<feature type="coiled-coil region" evidence="2">
    <location>
        <begin position="111"/>
        <end position="148"/>
    </location>
</feature>
<dbReference type="Proteomes" id="UP000288983">
    <property type="component" value="Unassembled WGS sequence"/>
</dbReference>
<dbReference type="Pfam" id="PF00665">
    <property type="entry name" value="rve"/>
    <property type="match status" value="1"/>
</dbReference>
<dbReference type="Pfam" id="PF01527">
    <property type="entry name" value="HTH_Tnp_1"/>
    <property type="match status" value="1"/>
</dbReference>
<dbReference type="InterPro" id="IPR002514">
    <property type="entry name" value="Transposase_8"/>
</dbReference>
<evidence type="ECO:0000313" key="6">
    <source>
        <dbReference type="Proteomes" id="UP000288983"/>
    </source>
</evidence>
<dbReference type="EMBL" id="QJRG01000034">
    <property type="protein sequence ID" value="RWU25030.1"/>
    <property type="molecule type" value="Genomic_DNA"/>
</dbReference>
<dbReference type="SUPFAM" id="SSF53098">
    <property type="entry name" value="Ribonuclease H-like"/>
    <property type="match status" value="1"/>
</dbReference>